<dbReference type="PANTHER" id="PTHR15657">
    <property type="entry name" value="THYROID TRANSCRIPTION FACTOR 1-ASSOCIATED PROTEIN 26"/>
    <property type="match status" value="1"/>
</dbReference>
<dbReference type="STRING" id="109376.A0A0D3B8M7"/>
<dbReference type="AlphaFoldDB" id="A0A0D3B8M7"/>
<dbReference type="Gramene" id="Bo3g049960.1">
    <property type="protein sequence ID" value="Bo3g049960.1"/>
    <property type="gene ID" value="Bo3g049960"/>
</dbReference>
<feature type="compositionally biased region" description="Basic and acidic residues" evidence="1">
    <location>
        <begin position="59"/>
        <end position="72"/>
    </location>
</feature>
<proteinExistence type="predicted"/>
<reference evidence="2 3" key="1">
    <citation type="journal article" date="2014" name="Genome Biol.">
        <title>Transcriptome and methylome profiling reveals relics of genome dominance in the mesopolyploid Brassica oleracea.</title>
        <authorList>
            <person name="Parkin I.A."/>
            <person name="Koh C."/>
            <person name="Tang H."/>
            <person name="Robinson S.J."/>
            <person name="Kagale S."/>
            <person name="Clarke W.E."/>
            <person name="Town C.D."/>
            <person name="Nixon J."/>
            <person name="Krishnakumar V."/>
            <person name="Bidwell S.L."/>
            <person name="Denoeud F."/>
            <person name="Belcram H."/>
            <person name="Links M.G."/>
            <person name="Just J."/>
            <person name="Clarke C."/>
            <person name="Bender T."/>
            <person name="Huebert T."/>
            <person name="Mason A.S."/>
            <person name="Pires J.C."/>
            <person name="Barker G."/>
            <person name="Moore J."/>
            <person name="Walley P.G."/>
            <person name="Manoli S."/>
            <person name="Batley J."/>
            <person name="Edwards D."/>
            <person name="Nelson M.N."/>
            <person name="Wang X."/>
            <person name="Paterson A.H."/>
            <person name="King G."/>
            <person name="Bancroft I."/>
            <person name="Chalhoub B."/>
            <person name="Sharpe A.G."/>
        </authorList>
    </citation>
    <scope>NUCLEOTIDE SEQUENCE</scope>
    <source>
        <strain evidence="2 3">cv. TO1000</strain>
    </source>
</reference>
<sequence>MSDDLGVRRKIRRNSILRVRRSNAQDDILKETSRLTPSDTSCGESDPSDITTLISKTHIGTDEAKTGRHQDESTPSPDPDMSAFYKLLSLNTISAHSFQGKKASDMNSRTNSIVEICSLDIHAKMNFYERDGHNEPYDTSNSSRKKNMKRLGGGGLSLQTFANLKSKNSHYNPAFIKKQTEFYKNAKYHDKEVKLQSFREEEDETGESSKVVGDDDKRKGNSHKRIGVEEVYKQTREDMEKSRIEREAALQAKKEAKEEAESRRRVAKGKMMRKTRHGQPVMKYRIEHLLESIKKSAENDSSRTA</sequence>
<accession>A0A0D3B8M7</accession>
<evidence type="ECO:0000313" key="2">
    <source>
        <dbReference type="EnsemblPlants" id="Bo3g049960.1"/>
    </source>
</evidence>
<name>A0A0D3B8M7_BRAOL</name>
<dbReference type="Pfam" id="PF08524">
    <property type="entry name" value="rRNA_processing"/>
    <property type="match status" value="1"/>
</dbReference>
<feature type="compositionally biased region" description="Basic residues" evidence="1">
    <location>
        <begin position="265"/>
        <end position="277"/>
    </location>
</feature>
<evidence type="ECO:0000313" key="3">
    <source>
        <dbReference type="Proteomes" id="UP000032141"/>
    </source>
</evidence>
<evidence type="ECO:0000256" key="1">
    <source>
        <dbReference type="SAM" id="MobiDB-lite"/>
    </source>
</evidence>
<organism evidence="2 3">
    <name type="scientific">Brassica oleracea var. oleracea</name>
    <dbReference type="NCBI Taxonomy" id="109376"/>
    <lineage>
        <taxon>Eukaryota</taxon>
        <taxon>Viridiplantae</taxon>
        <taxon>Streptophyta</taxon>
        <taxon>Embryophyta</taxon>
        <taxon>Tracheophyta</taxon>
        <taxon>Spermatophyta</taxon>
        <taxon>Magnoliopsida</taxon>
        <taxon>eudicotyledons</taxon>
        <taxon>Gunneridae</taxon>
        <taxon>Pentapetalae</taxon>
        <taxon>rosids</taxon>
        <taxon>malvids</taxon>
        <taxon>Brassicales</taxon>
        <taxon>Brassicaceae</taxon>
        <taxon>Brassiceae</taxon>
        <taxon>Brassica</taxon>
    </lineage>
</organism>
<feature type="compositionally biased region" description="Basic and acidic residues" evidence="1">
    <location>
        <begin position="226"/>
        <end position="264"/>
    </location>
</feature>
<feature type="compositionally biased region" description="Basic and acidic residues" evidence="1">
    <location>
        <begin position="23"/>
        <end position="33"/>
    </location>
</feature>
<dbReference type="eggNOG" id="KOG4851">
    <property type="taxonomic scope" value="Eukaryota"/>
</dbReference>
<dbReference type="GO" id="GO:0005634">
    <property type="term" value="C:nucleus"/>
    <property type="evidence" value="ECO:0007669"/>
    <property type="project" value="TreeGrafter"/>
</dbReference>
<feature type="compositionally biased region" description="Polar residues" evidence="1">
    <location>
        <begin position="34"/>
        <end position="55"/>
    </location>
</feature>
<keyword evidence="3" id="KW-1185">Reference proteome</keyword>
<dbReference type="Proteomes" id="UP000032141">
    <property type="component" value="Chromosome C3"/>
</dbReference>
<reference evidence="2" key="2">
    <citation type="submission" date="2015-03" db="UniProtKB">
        <authorList>
            <consortium name="EnsemblPlants"/>
        </authorList>
    </citation>
    <scope>IDENTIFICATION</scope>
</reference>
<dbReference type="PANTHER" id="PTHR15657:SF1">
    <property type="entry name" value="THYROID TRANSCRIPTION FACTOR 1-ASSOCIATED PROTEIN 26"/>
    <property type="match status" value="1"/>
</dbReference>
<dbReference type="EnsemblPlants" id="Bo3g049960.1">
    <property type="protein sequence ID" value="Bo3g049960.1"/>
    <property type="gene ID" value="Bo3g049960"/>
</dbReference>
<feature type="region of interest" description="Disordered" evidence="1">
    <location>
        <begin position="23"/>
        <end position="80"/>
    </location>
</feature>
<feature type="region of interest" description="Disordered" evidence="1">
    <location>
        <begin position="197"/>
        <end position="280"/>
    </location>
</feature>
<dbReference type="HOGENOM" id="CLU_913226_0_0_1"/>
<dbReference type="InterPro" id="IPR013730">
    <property type="entry name" value="Fyv7/TAP26"/>
</dbReference>
<protein>
    <submittedName>
        <fullName evidence="2">Uncharacterized protein</fullName>
    </submittedName>
</protein>